<feature type="domain" description="Acylphosphatase-like" evidence="6">
    <location>
        <begin position="7"/>
        <end position="101"/>
    </location>
</feature>
<dbReference type="Pfam" id="PF00708">
    <property type="entry name" value="Acylphosphatase"/>
    <property type="match status" value="1"/>
</dbReference>
<dbReference type="InterPro" id="IPR023753">
    <property type="entry name" value="FAD/NAD-binding_dom"/>
</dbReference>
<organism evidence="7 8">
    <name type="scientific">Actinotalea ferrariae CF5-4</name>
    <dbReference type="NCBI Taxonomy" id="948458"/>
    <lineage>
        <taxon>Bacteria</taxon>
        <taxon>Bacillati</taxon>
        <taxon>Actinomycetota</taxon>
        <taxon>Actinomycetes</taxon>
        <taxon>Micrococcales</taxon>
        <taxon>Cellulomonadaceae</taxon>
        <taxon>Actinotalea</taxon>
    </lineage>
</organism>
<dbReference type="Proteomes" id="UP000019753">
    <property type="component" value="Unassembled WGS sequence"/>
</dbReference>
<dbReference type="Gene3D" id="3.50.50.60">
    <property type="entry name" value="FAD/NAD(P)-binding domain"/>
    <property type="match status" value="2"/>
</dbReference>
<dbReference type="GO" id="GO:0004791">
    <property type="term" value="F:thioredoxin-disulfide reductase (NADPH) activity"/>
    <property type="evidence" value="ECO:0007669"/>
    <property type="project" value="UniProtKB-EC"/>
</dbReference>
<comment type="caution">
    <text evidence="7">The sequence shown here is derived from an EMBL/GenBank/DDBJ whole genome shotgun (WGS) entry which is preliminary data.</text>
</comment>
<keyword evidence="4" id="KW-0378">Hydrolase</keyword>
<accession>A0A021VS62</accession>
<dbReference type="InterPro" id="IPR036046">
    <property type="entry name" value="Acylphosphatase-like_dom_sf"/>
</dbReference>
<dbReference type="Pfam" id="PF07992">
    <property type="entry name" value="Pyr_redox_2"/>
    <property type="match status" value="1"/>
</dbReference>
<dbReference type="PANTHER" id="PTHR48105">
    <property type="entry name" value="THIOREDOXIN REDUCTASE 1-RELATED-RELATED"/>
    <property type="match status" value="1"/>
</dbReference>
<dbReference type="PROSITE" id="PS00150">
    <property type="entry name" value="ACYLPHOSPHATASE_1"/>
    <property type="match status" value="1"/>
</dbReference>
<evidence type="ECO:0000256" key="5">
    <source>
        <dbReference type="RuleBase" id="RU004168"/>
    </source>
</evidence>
<evidence type="ECO:0000256" key="3">
    <source>
        <dbReference type="ARBA" id="ARBA00048132"/>
    </source>
</evidence>
<evidence type="ECO:0000313" key="8">
    <source>
        <dbReference type="Proteomes" id="UP000019753"/>
    </source>
</evidence>
<keyword evidence="2" id="KW-0560">Oxidoreductase</keyword>
<dbReference type="EMBL" id="AXCW01000055">
    <property type="protein sequence ID" value="EYR64006.1"/>
    <property type="molecule type" value="Genomic_DNA"/>
</dbReference>
<keyword evidence="8" id="KW-1185">Reference proteome</keyword>
<reference evidence="7 8" key="1">
    <citation type="submission" date="2014-01" db="EMBL/GenBank/DDBJ databases">
        <title>Actinotalea ferrariae CF5-4.</title>
        <authorList>
            <person name="Chen F."/>
            <person name="Li Y."/>
            <person name="Wang G."/>
        </authorList>
    </citation>
    <scope>NUCLEOTIDE SEQUENCE [LARGE SCALE GENOMIC DNA]</scope>
    <source>
        <strain evidence="7 8">CF5-4</strain>
    </source>
</reference>
<feature type="active site" evidence="4">
    <location>
        <position position="40"/>
    </location>
</feature>
<comment type="catalytic activity">
    <reaction evidence="4">
        <text>an acyl phosphate + H2O = a carboxylate + phosphate + H(+)</text>
        <dbReference type="Rhea" id="RHEA:14965"/>
        <dbReference type="ChEBI" id="CHEBI:15377"/>
        <dbReference type="ChEBI" id="CHEBI:15378"/>
        <dbReference type="ChEBI" id="CHEBI:29067"/>
        <dbReference type="ChEBI" id="CHEBI:43474"/>
        <dbReference type="ChEBI" id="CHEBI:59918"/>
        <dbReference type="EC" id="3.6.1.7"/>
    </reaction>
</comment>
<gene>
    <name evidence="7" type="ORF">N866_16555</name>
</gene>
<evidence type="ECO:0000256" key="2">
    <source>
        <dbReference type="ARBA" id="ARBA00023002"/>
    </source>
</evidence>
<comment type="catalytic activity">
    <reaction evidence="3">
        <text>[thioredoxin]-dithiol + NADP(+) = [thioredoxin]-disulfide + NADPH + H(+)</text>
        <dbReference type="Rhea" id="RHEA:20345"/>
        <dbReference type="Rhea" id="RHEA-COMP:10698"/>
        <dbReference type="Rhea" id="RHEA-COMP:10700"/>
        <dbReference type="ChEBI" id="CHEBI:15378"/>
        <dbReference type="ChEBI" id="CHEBI:29950"/>
        <dbReference type="ChEBI" id="CHEBI:50058"/>
        <dbReference type="ChEBI" id="CHEBI:57783"/>
        <dbReference type="ChEBI" id="CHEBI:58349"/>
        <dbReference type="EC" id="1.8.1.9"/>
    </reaction>
</comment>
<dbReference type="SUPFAM" id="SSF54975">
    <property type="entry name" value="Acylphosphatase/BLUF domain-like"/>
    <property type="match status" value="1"/>
</dbReference>
<evidence type="ECO:0000256" key="4">
    <source>
        <dbReference type="PROSITE-ProRule" id="PRU00520"/>
    </source>
</evidence>
<dbReference type="SUPFAM" id="SSF51905">
    <property type="entry name" value="FAD/NAD(P)-binding domain"/>
    <property type="match status" value="1"/>
</dbReference>
<dbReference type="Gene3D" id="3.30.70.100">
    <property type="match status" value="1"/>
</dbReference>
<sequence length="425" mass="45020">MDPSQLTATVLVSGRVQGVGFRWWTRRRLEELALHGEAQNMADGTVEIRVSGAARDVDRLLTVLRGGGTPGRVTEVRLVTASRPETAPGSDARPDADRVHDVVVVGGGPAGLSAALLLGRSRRDVVVVDDGRPRNAAADHVHGFLGNEGIPPRDLVARGRAEVERYGVRLQEGTVTAVERGETDAEGPAAPLAVTLADGSTLRSRRVLVTTGMRDDLPQVAGMTERWGRDVLHCPYCHGWEHRDQRLVVIATHAAEVDKALTVRQWSSAVTLLLHRYTGDPLDDVARARLAATGVEVVEGTADALLVRDDRLVGIRFDDGRALPCDAVVVQPRLVARDDLLLGTGVSLEAGPFGEHVRTDENGATGVPGVWAAGNVAVPQAQVVTAAADGARAAVAIDHDLVLEDADRAVATGGAVTPYAADTRR</sequence>
<keyword evidence="1" id="KW-0285">Flavoprotein</keyword>
<feature type="active site" evidence="4">
    <location>
        <position position="22"/>
    </location>
</feature>
<dbReference type="PROSITE" id="PS51160">
    <property type="entry name" value="ACYLPHOSPHATASE_3"/>
    <property type="match status" value="1"/>
</dbReference>
<dbReference type="GO" id="GO:0003998">
    <property type="term" value="F:acylphosphatase activity"/>
    <property type="evidence" value="ECO:0007669"/>
    <property type="project" value="UniProtKB-EC"/>
</dbReference>
<dbReference type="PRINTS" id="PR00469">
    <property type="entry name" value="PNDRDTASEII"/>
</dbReference>
<dbReference type="InterPro" id="IPR036188">
    <property type="entry name" value="FAD/NAD-bd_sf"/>
</dbReference>
<dbReference type="InterPro" id="IPR001792">
    <property type="entry name" value="Acylphosphatase-like_dom"/>
</dbReference>
<dbReference type="PRINTS" id="PR00368">
    <property type="entry name" value="FADPNR"/>
</dbReference>
<dbReference type="InterPro" id="IPR017968">
    <property type="entry name" value="Acylphosphatase_CS"/>
</dbReference>
<protein>
    <recommendedName>
        <fullName evidence="4">acylphosphatase</fullName>
        <ecNumber evidence="4">3.6.1.7</ecNumber>
    </recommendedName>
</protein>
<evidence type="ECO:0000256" key="1">
    <source>
        <dbReference type="ARBA" id="ARBA00022630"/>
    </source>
</evidence>
<dbReference type="RefSeq" id="WP_173406136.1">
    <property type="nucleotide sequence ID" value="NZ_AXCW01000055.1"/>
</dbReference>
<dbReference type="InterPro" id="IPR050097">
    <property type="entry name" value="Ferredoxin-NADP_redctase_2"/>
</dbReference>
<name>A0A021VS62_9CELL</name>
<dbReference type="AlphaFoldDB" id="A0A021VS62"/>
<comment type="similarity">
    <text evidence="5">Belongs to the acylphosphatase family.</text>
</comment>
<proteinExistence type="inferred from homology"/>
<evidence type="ECO:0000313" key="7">
    <source>
        <dbReference type="EMBL" id="EYR64006.1"/>
    </source>
</evidence>
<dbReference type="EC" id="3.6.1.7" evidence="4"/>
<evidence type="ECO:0000259" key="6">
    <source>
        <dbReference type="PROSITE" id="PS51160"/>
    </source>
</evidence>